<feature type="chain" id="PRO_5038778619" evidence="1">
    <location>
        <begin position="32"/>
        <end position="101"/>
    </location>
</feature>
<keyword evidence="1" id="KW-0732">Signal</keyword>
<dbReference type="Proteomes" id="UP000828390">
    <property type="component" value="Unassembled WGS sequence"/>
</dbReference>
<protein>
    <submittedName>
        <fullName evidence="2">Uncharacterized protein</fullName>
    </submittedName>
</protein>
<comment type="caution">
    <text evidence="2">The sequence shown here is derived from an EMBL/GenBank/DDBJ whole genome shotgun (WGS) entry which is preliminary data.</text>
</comment>
<proteinExistence type="predicted"/>
<dbReference type="AlphaFoldDB" id="A0A9D4MVL6"/>
<evidence type="ECO:0000256" key="1">
    <source>
        <dbReference type="SAM" id="SignalP"/>
    </source>
</evidence>
<gene>
    <name evidence="2" type="ORF">DPMN_006675</name>
</gene>
<reference evidence="2" key="1">
    <citation type="journal article" date="2019" name="bioRxiv">
        <title>The Genome of the Zebra Mussel, Dreissena polymorpha: A Resource for Invasive Species Research.</title>
        <authorList>
            <person name="McCartney M.A."/>
            <person name="Auch B."/>
            <person name="Kono T."/>
            <person name="Mallez S."/>
            <person name="Zhang Y."/>
            <person name="Obille A."/>
            <person name="Becker A."/>
            <person name="Abrahante J.E."/>
            <person name="Garbe J."/>
            <person name="Badalamenti J.P."/>
            <person name="Herman A."/>
            <person name="Mangelson H."/>
            <person name="Liachko I."/>
            <person name="Sullivan S."/>
            <person name="Sone E.D."/>
            <person name="Koren S."/>
            <person name="Silverstein K.A.T."/>
            <person name="Beckman K.B."/>
            <person name="Gohl D.M."/>
        </authorList>
    </citation>
    <scope>NUCLEOTIDE SEQUENCE</scope>
    <source>
        <strain evidence="2">Duluth1</strain>
        <tissue evidence="2">Whole animal</tissue>
    </source>
</reference>
<evidence type="ECO:0000313" key="3">
    <source>
        <dbReference type="Proteomes" id="UP000828390"/>
    </source>
</evidence>
<feature type="signal peptide" evidence="1">
    <location>
        <begin position="1"/>
        <end position="31"/>
    </location>
</feature>
<accession>A0A9D4MVL6</accession>
<dbReference type="EMBL" id="JAIWYP010000001">
    <property type="protein sequence ID" value="KAH3882731.1"/>
    <property type="molecule type" value="Genomic_DNA"/>
</dbReference>
<evidence type="ECO:0000313" key="2">
    <source>
        <dbReference type="EMBL" id="KAH3882731.1"/>
    </source>
</evidence>
<reference evidence="2" key="2">
    <citation type="submission" date="2020-11" db="EMBL/GenBank/DDBJ databases">
        <authorList>
            <person name="McCartney M.A."/>
            <person name="Auch B."/>
            <person name="Kono T."/>
            <person name="Mallez S."/>
            <person name="Becker A."/>
            <person name="Gohl D.M."/>
            <person name="Silverstein K.A.T."/>
            <person name="Koren S."/>
            <person name="Bechman K.B."/>
            <person name="Herman A."/>
            <person name="Abrahante J.E."/>
            <person name="Garbe J."/>
        </authorList>
    </citation>
    <scope>NUCLEOTIDE SEQUENCE</scope>
    <source>
        <strain evidence="2">Duluth1</strain>
        <tissue evidence="2">Whole animal</tissue>
    </source>
</reference>
<name>A0A9D4MVL6_DREPO</name>
<keyword evidence="3" id="KW-1185">Reference proteome</keyword>
<sequence>MLLSLIHQPLLFRKQTLLYLCSLLLLSSGDLHPNPSPDSSSSSSLSGYSHILNNNGLSIMHLNIQSLRPKLDILEVEAHPYDVRVLPETWLTSSIPDDSLY</sequence>
<organism evidence="2 3">
    <name type="scientific">Dreissena polymorpha</name>
    <name type="common">Zebra mussel</name>
    <name type="synonym">Mytilus polymorpha</name>
    <dbReference type="NCBI Taxonomy" id="45954"/>
    <lineage>
        <taxon>Eukaryota</taxon>
        <taxon>Metazoa</taxon>
        <taxon>Spiralia</taxon>
        <taxon>Lophotrochozoa</taxon>
        <taxon>Mollusca</taxon>
        <taxon>Bivalvia</taxon>
        <taxon>Autobranchia</taxon>
        <taxon>Heteroconchia</taxon>
        <taxon>Euheterodonta</taxon>
        <taxon>Imparidentia</taxon>
        <taxon>Neoheterodontei</taxon>
        <taxon>Myida</taxon>
        <taxon>Dreissenoidea</taxon>
        <taxon>Dreissenidae</taxon>
        <taxon>Dreissena</taxon>
    </lineage>
</organism>